<reference evidence="1" key="2">
    <citation type="submission" date="2020-06" db="EMBL/GenBank/DDBJ databases">
        <title>Helianthus annuus Genome sequencing and assembly Release 2.</title>
        <authorList>
            <person name="Gouzy J."/>
            <person name="Langlade N."/>
            <person name="Munos S."/>
        </authorList>
    </citation>
    <scope>NUCLEOTIDE SEQUENCE</scope>
    <source>
        <tissue evidence="1">Leaves</tissue>
    </source>
</reference>
<dbReference type="EMBL" id="MNCJ02000318">
    <property type="protein sequence ID" value="KAF5816385.1"/>
    <property type="molecule type" value="Genomic_DNA"/>
</dbReference>
<comment type="caution">
    <text evidence="1">The sequence shown here is derived from an EMBL/GenBank/DDBJ whole genome shotgun (WGS) entry which is preliminary data.</text>
</comment>
<reference evidence="1" key="1">
    <citation type="journal article" date="2017" name="Nature">
        <title>The sunflower genome provides insights into oil metabolism, flowering and Asterid evolution.</title>
        <authorList>
            <person name="Badouin H."/>
            <person name="Gouzy J."/>
            <person name="Grassa C.J."/>
            <person name="Murat F."/>
            <person name="Staton S.E."/>
            <person name="Cottret L."/>
            <person name="Lelandais-Briere C."/>
            <person name="Owens G.L."/>
            <person name="Carrere S."/>
            <person name="Mayjonade B."/>
            <person name="Legrand L."/>
            <person name="Gill N."/>
            <person name="Kane N.C."/>
            <person name="Bowers J.E."/>
            <person name="Hubner S."/>
            <person name="Bellec A."/>
            <person name="Berard A."/>
            <person name="Berges H."/>
            <person name="Blanchet N."/>
            <person name="Boniface M.C."/>
            <person name="Brunel D."/>
            <person name="Catrice O."/>
            <person name="Chaidir N."/>
            <person name="Claudel C."/>
            <person name="Donnadieu C."/>
            <person name="Faraut T."/>
            <person name="Fievet G."/>
            <person name="Helmstetter N."/>
            <person name="King M."/>
            <person name="Knapp S.J."/>
            <person name="Lai Z."/>
            <person name="Le Paslier M.C."/>
            <person name="Lippi Y."/>
            <person name="Lorenzon L."/>
            <person name="Mandel J.R."/>
            <person name="Marage G."/>
            <person name="Marchand G."/>
            <person name="Marquand E."/>
            <person name="Bret-Mestries E."/>
            <person name="Morien E."/>
            <person name="Nambeesan S."/>
            <person name="Nguyen T."/>
            <person name="Pegot-Espagnet P."/>
            <person name="Pouilly N."/>
            <person name="Raftis F."/>
            <person name="Sallet E."/>
            <person name="Schiex T."/>
            <person name="Thomas J."/>
            <person name="Vandecasteele C."/>
            <person name="Vares D."/>
            <person name="Vear F."/>
            <person name="Vautrin S."/>
            <person name="Crespi M."/>
            <person name="Mangin B."/>
            <person name="Burke J.M."/>
            <person name="Salse J."/>
            <person name="Munos S."/>
            <person name="Vincourt P."/>
            <person name="Rieseberg L.H."/>
            <person name="Langlade N.B."/>
        </authorList>
    </citation>
    <scope>NUCLEOTIDE SEQUENCE</scope>
    <source>
        <tissue evidence="1">Leaves</tissue>
    </source>
</reference>
<accession>A0A9K3JL46</accession>
<dbReference type="Gramene" id="mRNA:HanXRQr2_Chr03g0133771">
    <property type="protein sequence ID" value="mRNA:HanXRQr2_Chr03g0133771"/>
    <property type="gene ID" value="HanXRQr2_Chr03g0133771"/>
</dbReference>
<proteinExistence type="predicted"/>
<dbReference type="AlphaFoldDB" id="A0A9K3JL46"/>
<evidence type="ECO:0000313" key="2">
    <source>
        <dbReference type="Proteomes" id="UP000215914"/>
    </source>
</evidence>
<evidence type="ECO:0000313" key="1">
    <source>
        <dbReference type="EMBL" id="KAF5816385.1"/>
    </source>
</evidence>
<dbReference type="Proteomes" id="UP000215914">
    <property type="component" value="Unassembled WGS sequence"/>
</dbReference>
<gene>
    <name evidence="1" type="ORF">HanXRQr2_Chr03g0133771</name>
</gene>
<name>A0A9K3JL46_HELAN</name>
<keyword evidence="2" id="KW-1185">Reference proteome</keyword>
<sequence>MLSDPPDETEYVEPFVEMGAKKPFGGSLYIISSENVLSRPFFGGLPNGLCTFCELLPLPNGECKGELLCVYVLGLASDGISSLLGSVLQFL</sequence>
<organism evidence="1 2">
    <name type="scientific">Helianthus annuus</name>
    <name type="common">Common sunflower</name>
    <dbReference type="NCBI Taxonomy" id="4232"/>
    <lineage>
        <taxon>Eukaryota</taxon>
        <taxon>Viridiplantae</taxon>
        <taxon>Streptophyta</taxon>
        <taxon>Embryophyta</taxon>
        <taxon>Tracheophyta</taxon>
        <taxon>Spermatophyta</taxon>
        <taxon>Magnoliopsida</taxon>
        <taxon>eudicotyledons</taxon>
        <taxon>Gunneridae</taxon>
        <taxon>Pentapetalae</taxon>
        <taxon>asterids</taxon>
        <taxon>campanulids</taxon>
        <taxon>Asterales</taxon>
        <taxon>Asteraceae</taxon>
        <taxon>Asteroideae</taxon>
        <taxon>Heliantheae alliance</taxon>
        <taxon>Heliantheae</taxon>
        <taxon>Helianthus</taxon>
    </lineage>
</organism>
<protein>
    <submittedName>
        <fullName evidence="1">Uncharacterized protein</fullName>
    </submittedName>
</protein>